<dbReference type="NCBIfam" id="TIGR02153">
    <property type="entry name" value="gatD_arch"/>
    <property type="match status" value="1"/>
</dbReference>
<evidence type="ECO:0000313" key="12">
    <source>
        <dbReference type="EMBL" id="VFJ14107.1"/>
    </source>
</evidence>
<evidence type="ECO:0000256" key="8">
    <source>
        <dbReference type="RuleBase" id="RU004457"/>
    </source>
</evidence>
<dbReference type="NCBIfam" id="TIGR00519">
    <property type="entry name" value="asnASE_I"/>
    <property type="match status" value="1"/>
</dbReference>
<dbReference type="GO" id="GO:0050567">
    <property type="term" value="F:glutaminyl-tRNA synthase (glutamine-hydrolyzing) activity"/>
    <property type="evidence" value="ECO:0007669"/>
    <property type="project" value="UniProtKB-UniRule"/>
</dbReference>
<dbReference type="GO" id="GO:0004067">
    <property type="term" value="F:asparaginase activity"/>
    <property type="evidence" value="ECO:0007669"/>
    <property type="project" value="UniProtKB-UniRule"/>
</dbReference>
<comment type="similarity">
    <text evidence="5 8">Belongs to the asparaginase 1 family. GatD subfamily.</text>
</comment>
<feature type="domain" description="Asparaginase/glutaminase C-terminal" evidence="10">
    <location>
        <begin position="375"/>
        <end position="488"/>
    </location>
</feature>
<dbReference type="InterPro" id="IPR006033">
    <property type="entry name" value="AsnA_fam"/>
</dbReference>
<evidence type="ECO:0000256" key="4">
    <source>
        <dbReference type="ARBA" id="ARBA00022917"/>
    </source>
</evidence>
<dbReference type="RefSeq" id="WP_134484292.1">
    <property type="nucleotide sequence ID" value="NZ_LR216287.1"/>
</dbReference>
<dbReference type="GO" id="GO:0006412">
    <property type="term" value="P:translation"/>
    <property type="evidence" value="ECO:0007669"/>
    <property type="project" value="UniProtKB-UniRule"/>
</dbReference>
<dbReference type="HAMAP" id="MF_00586">
    <property type="entry name" value="GatD"/>
    <property type="match status" value="1"/>
</dbReference>
<dbReference type="PIRSF" id="PIRSF001220">
    <property type="entry name" value="L-ASNase_gatD"/>
    <property type="match status" value="1"/>
</dbReference>
<dbReference type="PROSITE" id="PS51732">
    <property type="entry name" value="ASN_GLN_ASE_3"/>
    <property type="match status" value="1"/>
</dbReference>
<keyword evidence="4 5" id="KW-0648">Protein biosynthesis</keyword>
<protein>
    <recommendedName>
        <fullName evidence="5 8">Glutamyl-tRNA(Gln) amidotransferase subunit D</fullName>
        <shortName evidence="5">Glu-ADT subunit D</shortName>
        <ecNumber evidence="5 8">6.3.5.-</ecNumber>
    </recommendedName>
</protein>
<dbReference type="EC" id="6.3.5.-" evidence="5 8"/>
<dbReference type="Gene3D" id="3.40.50.40">
    <property type="match status" value="1"/>
</dbReference>
<organism evidence="12 13">
    <name type="scientific">Candidatus Nitrosocosmicus franklandianus</name>
    <dbReference type="NCBI Taxonomy" id="1798806"/>
    <lineage>
        <taxon>Archaea</taxon>
        <taxon>Nitrososphaerota</taxon>
        <taxon>Nitrososphaeria</taxon>
        <taxon>Nitrososphaerales</taxon>
        <taxon>Nitrososphaeraceae</taxon>
        <taxon>Candidatus Nitrosocosmicus</taxon>
    </lineage>
</organism>
<keyword evidence="12" id="KW-0808">Transferase</keyword>
<dbReference type="GO" id="GO:0005524">
    <property type="term" value="F:ATP binding"/>
    <property type="evidence" value="ECO:0007669"/>
    <property type="project" value="UniProtKB-KW"/>
</dbReference>
<dbReference type="InterPro" id="IPR006034">
    <property type="entry name" value="Asparaginase/glutaminase-like"/>
</dbReference>
<feature type="active site" evidence="5">
    <location>
        <position position="242"/>
    </location>
</feature>
<feature type="active site" evidence="5 6">
    <location>
        <position position="164"/>
    </location>
</feature>
<dbReference type="PROSITE" id="PS00144">
    <property type="entry name" value="ASN_GLN_ASE_1"/>
    <property type="match status" value="1"/>
</dbReference>
<evidence type="ECO:0000259" key="9">
    <source>
        <dbReference type="Pfam" id="PF00710"/>
    </source>
</evidence>
<keyword evidence="13" id="KW-1185">Reference proteome</keyword>
<dbReference type="PRINTS" id="PR00139">
    <property type="entry name" value="ASNGLNASE"/>
</dbReference>
<dbReference type="GO" id="GO:0006520">
    <property type="term" value="P:amino acid metabolic process"/>
    <property type="evidence" value="ECO:0007669"/>
    <property type="project" value="InterPro"/>
</dbReference>
<dbReference type="InterPro" id="IPR040919">
    <property type="entry name" value="Asparaginase_C"/>
</dbReference>
<keyword evidence="1 5" id="KW-0436">Ligase</keyword>
<dbReference type="AlphaFoldDB" id="A0A484IDG7"/>
<dbReference type="SUPFAM" id="SSF53774">
    <property type="entry name" value="Glutaminase/Asparaginase"/>
    <property type="match status" value="1"/>
</dbReference>
<evidence type="ECO:0000256" key="3">
    <source>
        <dbReference type="ARBA" id="ARBA00022840"/>
    </source>
</evidence>
<keyword evidence="2 5" id="KW-0547">Nucleotide-binding</keyword>
<dbReference type="InterPro" id="IPR036152">
    <property type="entry name" value="Asp/glu_Ase-like_sf"/>
</dbReference>
<dbReference type="Gene3D" id="3.40.50.1170">
    <property type="entry name" value="L-asparaginase, N-terminal domain"/>
    <property type="match status" value="1"/>
</dbReference>
<dbReference type="InterPro" id="IPR027474">
    <property type="entry name" value="L-asparaginase_N"/>
</dbReference>
<dbReference type="InterPro" id="IPR011878">
    <property type="entry name" value="GatD"/>
</dbReference>
<dbReference type="SUPFAM" id="SSF141300">
    <property type="entry name" value="GatD N-terminal domain-like"/>
    <property type="match status" value="1"/>
</dbReference>
<keyword evidence="3 5" id="KW-0067">ATP-binding</keyword>
<dbReference type="Pfam" id="PF17763">
    <property type="entry name" value="Asparaginase_C"/>
    <property type="match status" value="1"/>
</dbReference>
<dbReference type="Gene3D" id="2.30.30.520">
    <property type="match status" value="1"/>
</dbReference>
<dbReference type="GO" id="GO:0016740">
    <property type="term" value="F:transferase activity"/>
    <property type="evidence" value="ECO:0007669"/>
    <property type="project" value="UniProtKB-KW"/>
</dbReference>
<sequence>MTEKKIDTLDSYSDGDNGKTHYSKNSQQFLNKFKVKIGNDVKIVTKKQEFFGIILPRYETFSDKYIVLKLKSGYNIGIEVKNIVEIISLENGNDNDQSSIKHITDESIVSSSKTSASLFASTSLSTQNLPSKSGTIQEDDHLHFDTKEDSKSLPRILLISTGGTIASKIDYRTGGVTSLLTASELYSVFPELAEYGLIYPEFLFNEYSENIEPRHWSLLADRISRAVTKENYDGIIVSHGTDTMHYTSSALSFALKNIPIPVILVGSQRSSDRPSSDAFSNLVGAIKFIKDAKYSGIFVCMHSNTSDDIIACHIGTRVRKNHTSKRDAFKSLDSLPFAFIENSGIIRYNYPSHNKIIKYKDTSKPFISRTAFDPRVFLLKFYPGFTPSFLEMFLNFDYKVIIIEGTGLGHINKKCFSNILKLINSGIFVFMTSQCIFGRVQMTVYDTGRDLLGLGVIPLSNMSSETAMVKAMWALSNNTGTEDFIKIMKSDYAAEFSDILPLVSSVQEVGRRGE</sequence>
<reference evidence="12 13" key="1">
    <citation type="submission" date="2019-02" db="EMBL/GenBank/DDBJ databases">
        <authorList>
            <person name="Lehtovirta-Morley E L."/>
        </authorList>
    </citation>
    <scope>NUCLEOTIDE SEQUENCE [LARGE SCALE GENOMIC DNA]</scope>
    <source>
        <strain evidence="12">NFRAN1</strain>
    </source>
</reference>
<evidence type="ECO:0000256" key="5">
    <source>
        <dbReference type="HAMAP-Rule" id="MF_00586"/>
    </source>
</evidence>
<dbReference type="PANTHER" id="PTHR11707:SF28">
    <property type="entry name" value="60 KDA LYSOPHOSPHOLIPASE"/>
    <property type="match status" value="1"/>
</dbReference>
<evidence type="ECO:0000259" key="10">
    <source>
        <dbReference type="Pfam" id="PF17763"/>
    </source>
</evidence>
<dbReference type="PANTHER" id="PTHR11707">
    <property type="entry name" value="L-ASPARAGINASE"/>
    <property type="match status" value="1"/>
</dbReference>
<evidence type="ECO:0000259" key="11">
    <source>
        <dbReference type="Pfam" id="PF18195"/>
    </source>
</evidence>
<evidence type="ECO:0000256" key="1">
    <source>
        <dbReference type="ARBA" id="ARBA00022598"/>
    </source>
</evidence>
<evidence type="ECO:0000313" key="13">
    <source>
        <dbReference type="Proteomes" id="UP000294299"/>
    </source>
</evidence>
<dbReference type="PIRSF" id="PIRSF500175">
    <property type="entry name" value="Glu_ADT_D"/>
    <property type="match status" value="1"/>
</dbReference>
<feature type="domain" description="GatD N-terminal" evidence="11">
    <location>
        <begin position="36"/>
        <end position="86"/>
    </location>
</feature>
<proteinExistence type="inferred from homology"/>
<dbReference type="InterPro" id="IPR040918">
    <property type="entry name" value="GatD_N"/>
</dbReference>
<feature type="active site" evidence="5 7">
    <location>
        <position position="241"/>
    </location>
</feature>
<dbReference type="OrthoDB" id="371959at2157"/>
<dbReference type="SMART" id="SM00870">
    <property type="entry name" value="Asparaginase"/>
    <property type="match status" value="1"/>
</dbReference>
<name>A0A484IDG7_9ARCH</name>
<dbReference type="GO" id="GO:0006450">
    <property type="term" value="P:regulation of translational fidelity"/>
    <property type="evidence" value="ECO:0007669"/>
    <property type="project" value="InterPro"/>
</dbReference>
<dbReference type="GeneID" id="39421096"/>
<evidence type="ECO:0000256" key="7">
    <source>
        <dbReference type="PROSITE-ProRule" id="PRU10100"/>
    </source>
</evidence>
<dbReference type="InterPro" id="IPR027473">
    <property type="entry name" value="L-asparaginase_C"/>
</dbReference>
<comment type="catalytic activity">
    <reaction evidence="5 8">
        <text>L-glutamyl-tRNA(Gln) + L-glutamine + ATP + H2O = L-glutaminyl-tRNA(Gln) + L-glutamate + ADP + phosphate + H(+)</text>
        <dbReference type="Rhea" id="RHEA:17521"/>
        <dbReference type="Rhea" id="RHEA-COMP:9681"/>
        <dbReference type="Rhea" id="RHEA-COMP:9684"/>
        <dbReference type="ChEBI" id="CHEBI:15377"/>
        <dbReference type="ChEBI" id="CHEBI:15378"/>
        <dbReference type="ChEBI" id="CHEBI:29985"/>
        <dbReference type="ChEBI" id="CHEBI:30616"/>
        <dbReference type="ChEBI" id="CHEBI:43474"/>
        <dbReference type="ChEBI" id="CHEBI:58359"/>
        <dbReference type="ChEBI" id="CHEBI:78520"/>
        <dbReference type="ChEBI" id="CHEBI:78521"/>
        <dbReference type="ChEBI" id="CHEBI:456216"/>
    </reaction>
</comment>
<dbReference type="InterPro" id="IPR037222">
    <property type="entry name" value="GatD_N_sf"/>
</dbReference>
<dbReference type="KEGG" id="nfn:NFRAN_1785"/>
<feature type="domain" description="L-asparaginase N-terminal" evidence="9">
    <location>
        <begin position="155"/>
        <end position="344"/>
    </location>
</feature>
<feature type="active site" evidence="5">
    <location>
        <position position="320"/>
    </location>
</feature>
<dbReference type="InterPro" id="IPR027475">
    <property type="entry name" value="Asparaginase/glutaminase_AS2"/>
</dbReference>
<comment type="function">
    <text evidence="5 8">Allows the formation of correctly charged Gln-tRNA(Gln) through the transamidation of misacylated Glu-tRNA(Gln) in organisms which lack glutaminyl-tRNA synthetase. The reaction takes place in the presence of glutamine and ATP through an activated gamma-phospho-Glu-tRNA(Gln). The GatDE system is specific for glutamate and does not act on aspartate.</text>
</comment>
<dbReference type="NCBIfam" id="NF003217">
    <property type="entry name" value="PRK04183.1"/>
    <property type="match status" value="1"/>
</dbReference>
<accession>A0A484IDG7</accession>
<dbReference type="EMBL" id="LR216287">
    <property type="protein sequence ID" value="VFJ14107.1"/>
    <property type="molecule type" value="Genomic_DNA"/>
</dbReference>
<dbReference type="InterPro" id="IPR037152">
    <property type="entry name" value="L-asparaginase_N_sf"/>
</dbReference>
<comment type="subunit">
    <text evidence="5 8">Heterodimer of GatD and GatE.</text>
</comment>
<evidence type="ECO:0000256" key="2">
    <source>
        <dbReference type="ARBA" id="ARBA00022741"/>
    </source>
</evidence>
<dbReference type="Pfam" id="PF00710">
    <property type="entry name" value="Asparaginase"/>
    <property type="match status" value="1"/>
</dbReference>
<evidence type="ECO:0000256" key="6">
    <source>
        <dbReference type="PROSITE-ProRule" id="PRU10099"/>
    </source>
</evidence>
<dbReference type="PROSITE" id="PS00917">
    <property type="entry name" value="ASN_GLN_ASE_2"/>
    <property type="match status" value="1"/>
</dbReference>
<dbReference type="InterPro" id="IPR020827">
    <property type="entry name" value="Asparaginase/glutaminase_AS1"/>
</dbReference>
<gene>
    <name evidence="12" type="primary">ansA</name>
    <name evidence="5" type="synonym">gatD</name>
    <name evidence="12" type="ORF">NFRAN_1785</name>
</gene>
<dbReference type="Proteomes" id="UP000294299">
    <property type="component" value="Chromosome NFRAN"/>
</dbReference>
<dbReference type="Pfam" id="PF18195">
    <property type="entry name" value="GatD_N"/>
    <property type="match status" value="1"/>
</dbReference>